<feature type="signal peptide" evidence="2">
    <location>
        <begin position="1"/>
        <end position="19"/>
    </location>
</feature>
<dbReference type="AlphaFoldDB" id="D4L9L1"/>
<dbReference type="Pfam" id="PF03415">
    <property type="entry name" value="Peptidase_C11"/>
    <property type="match status" value="1"/>
</dbReference>
<dbReference type="PANTHER" id="PTHR37835">
    <property type="entry name" value="ALPHA-CLOSTRIPAIN"/>
    <property type="match status" value="1"/>
</dbReference>
<sequence length="724" mass="79943">MNYKRIAALLLAGSMLLSAGGCLDLEEESSGGGRNESVPQTTVNRNTPTVTPTRETGTRLVAGQDGALTIQRSRRENAVPMGADGTWTIFVYMCGSDLETVDSSGTEDMEEMLQASTGDRVRFVVQTGGAEEWTAGKVDPDKLDRFVIQDGNMEKVDSQPGASMGDGSTLANFLAWGTASYPAANMGLVLWNHGSGSICGVCFDELYEDDSLSLEEVGSALESVYPNMTDSFRFIGFDACLMATVETANLLVPHADYMYASEDTEPGYGWDYTAIGAYLGSHPDADGAALGKLICDSYYDACVDCESEEEATFSCTDLSRLDTFMQSWNEAARQMYDLTEQPERLAELVRGITTALNFGGNNKAEGYTNMVDAGCILKNSKSLLPGAADALAALEECVIYQRNGERRQDASGLATYYPLCIQGSEELSVFRNVCISPWYLSFVDKIAYGADHEGMLDGYQKDLWLGEDSLFWSQDALESAAWSWDYWNREQGTSIGLSGEDGEISVQYEVAPYMDEDGNYVFQLSEETLWETDSVYNCLYMILDDGRILDFGADDDVYVDWDTGEVYDGFDGYWFALPDGQPLAAYLAEADYDYNIYTAPITLNGVDTNLRIRQDYGADSCTTSILGVWDGIDAESGQAARTIRPLKKGDQIVPRYTAYDTDTWEESTFVGSDYVYDGDPALEEYILPDGDYYYGFCINDIYGGETYTDYVVYNVEGEEVYYYE</sequence>
<dbReference type="PATRIC" id="fig|213810.4.peg.130"/>
<dbReference type="PANTHER" id="PTHR37835:SF1">
    <property type="entry name" value="ALPHA-CLOSTRIPAIN"/>
    <property type="match status" value="1"/>
</dbReference>
<proteinExistence type="predicted"/>
<protein>
    <submittedName>
        <fullName evidence="3">Clostripain family</fullName>
    </submittedName>
</protein>
<name>D4L9L1_RUMC1</name>
<dbReference type="Gene3D" id="3.40.50.11970">
    <property type="match status" value="1"/>
</dbReference>
<dbReference type="STRING" id="213810.RUM_00280"/>
<keyword evidence="2" id="KW-0732">Signal</keyword>
<dbReference type="InterPro" id="IPR005077">
    <property type="entry name" value="Peptidase_C11"/>
</dbReference>
<accession>D4L9L1</accession>
<dbReference type="EMBL" id="FP929052">
    <property type="protein sequence ID" value="CBL16306.1"/>
    <property type="molecule type" value="Genomic_DNA"/>
</dbReference>
<gene>
    <name evidence="3" type="ordered locus">RUM_00280</name>
</gene>
<dbReference type="Proteomes" id="UP000007054">
    <property type="component" value="Chromosome"/>
</dbReference>
<feature type="region of interest" description="Disordered" evidence="1">
    <location>
        <begin position="26"/>
        <end position="57"/>
    </location>
</feature>
<evidence type="ECO:0000256" key="1">
    <source>
        <dbReference type="SAM" id="MobiDB-lite"/>
    </source>
</evidence>
<evidence type="ECO:0000313" key="3">
    <source>
        <dbReference type="EMBL" id="CBL16306.1"/>
    </source>
</evidence>
<organism evidence="3 4">
    <name type="scientific">Ruminococcus champanellensis (strain DSM 18848 / JCM 17042 / KCTC 15320 / 18P13)</name>
    <dbReference type="NCBI Taxonomy" id="213810"/>
    <lineage>
        <taxon>Bacteria</taxon>
        <taxon>Bacillati</taxon>
        <taxon>Bacillota</taxon>
        <taxon>Clostridia</taxon>
        <taxon>Eubacteriales</taxon>
        <taxon>Oscillospiraceae</taxon>
        <taxon>Ruminococcus</taxon>
    </lineage>
</organism>
<dbReference type="PROSITE" id="PS51257">
    <property type="entry name" value="PROKAR_LIPOPROTEIN"/>
    <property type="match status" value="1"/>
</dbReference>
<keyword evidence="4" id="KW-1185">Reference proteome</keyword>
<dbReference type="GeneID" id="83154887"/>
<feature type="chain" id="PRO_5038396874" evidence="2">
    <location>
        <begin position="20"/>
        <end position="724"/>
    </location>
</feature>
<reference evidence="3" key="2">
    <citation type="submission" date="2010-03" db="EMBL/GenBank/DDBJ databases">
        <authorList>
            <person name="Pajon A."/>
        </authorList>
    </citation>
    <scope>NUCLEOTIDE SEQUENCE</scope>
    <source>
        <strain evidence="3">Type strain: 18P13</strain>
    </source>
</reference>
<dbReference type="KEGG" id="rch:RUM_00280"/>
<dbReference type="BioCyc" id="RCHA213810:RUM_RS00110-MONOMER"/>
<feature type="compositionally biased region" description="Low complexity" evidence="1">
    <location>
        <begin position="35"/>
        <end position="57"/>
    </location>
</feature>
<dbReference type="RefSeq" id="WP_015557214.1">
    <property type="nucleotide sequence ID" value="NC_021039.1"/>
</dbReference>
<reference evidence="3" key="1">
    <citation type="submission" date="2010-03" db="EMBL/GenBank/DDBJ databases">
        <title>The genome sequence of Ruminococcus sp. 18P13.</title>
        <authorList>
            <consortium name="metaHIT consortium -- http://www.metahit.eu/"/>
            <person name="Pajon A."/>
            <person name="Turner K."/>
            <person name="Parkhill J."/>
            <person name="Bernalier A."/>
        </authorList>
    </citation>
    <scope>NUCLEOTIDE SEQUENCE [LARGE SCALE GENOMIC DNA]</scope>
    <source>
        <strain evidence="3">Type strain: 18P13</strain>
    </source>
</reference>
<dbReference type="HOGENOM" id="CLU_021624_0_0_9"/>
<evidence type="ECO:0000313" key="4">
    <source>
        <dbReference type="Proteomes" id="UP000007054"/>
    </source>
</evidence>
<evidence type="ECO:0000256" key="2">
    <source>
        <dbReference type="SAM" id="SignalP"/>
    </source>
</evidence>